<dbReference type="KEGG" id="tpla:ElP_26440"/>
<dbReference type="InterPro" id="IPR058627">
    <property type="entry name" value="MdtA-like_C"/>
</dbReference>
<gene>
    <name evidence="9" type="primary">srpA</name>
    <name evidence="9" type="ORF">ElP_26440</name>
</gene>
<feature type="signal peptide" evidence="4">
    <location>
        <begin position="1"/>
        <end position="20"/>
    </location>
</feature>
<dbReference type="InterPro" id="IPR006143">
    <property type="entry name" value="RND_pump_MFP"/>
</dbReference>
<name>A0A518H1N0_9BACT</name>
<dbReference type="EMBL" id="CP036426">
    <property type="protein sequence ID" value="QDV34749.1"/>
    <property type="molecule type" value="Genomic_DNA"/>
</dbReference>
<dbReference type="InterPro" id="IPR058626">
    <property type="entry name" value="MdtA-like_b-barrel"/>
</dbReference>
<dbReference type="Gene3D" id="2.40.420.20">
    <property type="match status" value="1"/>
</dbReference>
<dbReference type="Pfam" id="PF25917">
    <property type="entry name" value="BSH_RND"/>
    <property type="match status" value="1"/>
</dbReference>
<evidence type="ECO:0000256" key="4">
    <source>
        <dbReference type="SAM" id="SignalP"/>
    </source>
</evidence>
<comment type="subcellular location">
    <subcellularLocation>
        <location evidence="1">Cell envelope</location>
    </subcellularLocation>
</comment>
<evidence type="ECO:0000259" key="5">
    <source>
        <dbReference type="Pfam" id="PF25876"/>
    </source>
</evidence>
<feature type="chain" id="PRO_5021820846" evidence="4">
    <location>
        <begin position="21"/>
        <end position="450"/>
    </location>
</feature>
<dbReference type="AlphaFoldDB" id="A0A518H1N0"/>
<dbReference type="NCBIfam" id="TIGR01730">
    <property type="entry name" value="RND_mfp"/>
    <property type="match status" value="1"/>
</dbReference>
<feature type="domain" description="Multidrug resistance protein MdtA-like alpha-helical hairpin" evidence="5">
    <location>
        <begin position="105"/>
        <end position="172"/>
    </location>
</feature>
<dbReference type="Pfam" id="PF25944">
    <property type="entry name" value="Beta-barrel_RND"/>
    <property type="match status" value="1"/>
</dbReference>
<feature type="domain" description="Multidrug resistance protein MdtA-like barrel-sandwich hybrid" evidence="6">
    <location>
        <begin position="63"/>
        <end position="204"/>
    </location>
</feature>
<dbReference type="Pfam" id="PF25876">
    <property type="entry name" value="HH_MFP_RND"/>
    <property type="match status" value="1"/>
</dbReference>
<feature type="domain" description="Multidrug resistance protein MdtA-like C-terminal permuted SH3" evidence="8">
    <location>
        <begin position="310"/>
        <end position="371"/>
    </location>
</feature>
<dbReference type="PANTHER" id="PTHR30158:SF10">
    <property type="entry name" value="CATION EFFLUX PUMP"/>
    <property type="match status" value="1"/>
</dbReference>
<dbReference type="PROSITE" id="PS51257">
    <property type="entry name" value="PROKAR_LIPOPROTEIN"/>
    <property type="match status" value="1"/>
</dbReference>
<proteinExistence type="inferred from homology"/>
<feature type="compositionally biased region" description="Pro residues" evidence="3">
    <location>
        <begin position="422"/>
        <end position="432"/>
    </location>
</feature>
<dbReference type="InterPro" id="IPR058624">
    <property type="entry name" value="MdtA-like_HH"/>
</dbReference>
<dbReference type="GO" id="GO:0005886">
    <property type="term" value="C:plasma membrane"/>
    <property type="evidence" value="ECO:0007669"/>
    <property type="project" value="TreeGrafter"/>
</dbReference>
<organism evidence="9 10">
    <name type="scientific">Tautonia plasticadhaerens</name>
    <dbReference type="NCBI Taxonomy" id="2527974"/>
    <lineage>
        <taxon>Bacteria</taxon>
        <taxon>Pseudomonadati</taxon>
        <taxon>Planctomycetota</taxon>
        <taxon>Planctomycetia</taxon>
        <taxon>Isosphaerales</taxon>
        <taxon>Isosphaeraceae</taxon>
        <taxon>Tautonia</taxon>
    </lineage>
</organism>
<dbReference type="SUPFAM" id="SSF111369">
    <property type="entry name" value="HlyD-like secretion proteins"/>
    <property type="match status" value="1"/>
</dbReference>
<dbReference type="InterPro" id="IPR058625">
    <property type="entry name" value="MdtA-like_BSH"/>
</dbReference>
<dbReference type="GO" id="GO:0022857">
    <property type="term" value="F:transmembrane transporter activity"/>
    <property type="evidence" value="ECO:0007669"/>
    <property type="project" value="InterPro"/>
</dbReference>
<dbReference type="RefSeq" id="WP_145269852.1">
    <property type="nucleotide sequence ID" value="NZ_CP036426.1"/>
</dbReference>
<protein>
    <submittedName>
        <fullName evidence="9">Solvent efflux pump periplasmic linker SrpA</fullName>
    </submittedName>
</protein>
<evidence type="ECO:0000256" key="2">
    <source>
        <dbReference type="ARBA" id="ARBA00009477"/>
    </source>
</evidence>
<evidence type="ECO:0000259" key="7">
    <source>
        <dbReference type="Pfam" id="PF25944"/>
    </source>
</evidence>
<dbReference type="Pfam" id="PF25967">
    <property type="entry name" value="RND-MFP_C"/>
    <property type="match status" value="1"/>
</dbReference>
<keyword evidence="4" id="KW-0732">Signal</keyword>
<evidence type="ECO:0000256" key="3">
    <source>
        <dbReference type="SAM" id="MobiDB-lite"/>
    </source>
</evidence>
<dbReference type="GO" id="GO:0046677">
    <property type="term" value="P:response to antibiotic"/>
    <property type="evidence" value="ECO:0007669"/>
    <property type="project" value="TreeGrafter"/>
</dbReference>
<evidence type="ECO:0000259" key="6">
    <source>
        <dbReference type="Pfam" id="PF25917"/>
    </source>
</evidence>
<reference evidence="9 10" key="1">
    <citation type="submission" date="2019-02" db="EMBL/GenBank/DDBJ databases">
        <title>Deep-cultivation of Planctomycetes and their phenomic and genomic characterization uncovers novel biology.</title>
        <authorList>
            <person name="Wiegand S."/>
            <person name="Jogler M."/>
            <person name="Boedeker C."/>
            <person name="Pinto D."/>
            <person name="Vollmers J."/>
            <person name="Rivas-Marin E."/>
            <person name="Kohn T."/>
            <person name="Peeters S.H."/>
            <person name="Heuer A."/>
            <person name="Rast P."/>
            <person name="Oberbeckmann S."/>
            <person name="Bunk B."/>
            <person name="Jeske O."/>
            <person name="Meyerdierks A."/>
            <person name="Storesund J.E."/>
            <person name="Kallscheuer N."/>
            <person name="Luecker S."/>
            <person name="Lage O.M."/>
            <person name="Pohl T."/>
            <person name="Merkel B.J."/>
            <person name="Hornburger P."/>
            <person name="Mueller R.-W."/>
            <person name="Bruemmer F."/>
            <person name="Labrenz M."/>
            <person name="Spormann A.M."/>
            <person name="Op den Camp H."/>
            <person name="Overmann J."/>
            <person name="Amann R."/>
            <person name="Jetten M.S.M."/>
            <person name="Mascher T."/>
            <person name="Medema M.H."/>
            <person name="Devos D.P."/>
            <person name="Kaster A.-K."/>
            <person name="Ovreas L."/>
            <person name="Rohde M."/>
            <person name="Galperin M.Y."/>
            <person name="Jogler C."/>
        </authorList>
    </citation>
    <scope>NUCLEOTIDE SEQUENCE [LARGE SCALE GENOMIC DNA]</scope>
    <source>
        <strain evidence="9 10">ElP</strain>
    </source>
</reference>
<accession>A0A518H1N0</accession>
<sequence precursor="true">MRPRIRMTSLAAATSLVAAAAGCQSAEPSVVETKPSAVSVSTPLVRPVVDYDAYTGRTRAVATVDIRSRVQGYLKEIRFEAGDLVEAGQILFVIDPREYEDAVALAEARLEQARAQARLTAVERERYRILAQRDVGSRQDFDRAAAAYDVSVAEAKGVEAELDRVRLDLSFTEVRSPIAGQAGAHLVDVGNLITAGQTDANLLTAVVAVDPMYVDFDVDERALLKYRKTAADRRGEEVDPAHIREARIPVEMGLADEPGFPHVGILDFADNRLDPDTGTLRARGVFPNADRLLTPGLFARVRIPVGELGDAVLVAETAIGSDQGIRFAYALGEGDRVERRLITVGPAIAGMAVITEGLSPEDRVLVSGIQRVREGIAVTPQDVPMPMPPGADEALASAASEAPEAPPADLATSVANAAAGMEPPPEPEPTPGPETTEPDADAPPAAPDDR</sequence>
<feature type="compositionally biased region" description="Low complexity" evidence="3">
    <location>
        <begin position="391"/>
        <end position="411"/>
    </location>
</feature>
<dbReference type="Gene3D" id="2.40.50.100">
    <property type="match status" value="1"/>
</dbReference>
<feature type="region of interest" description="Disordered" evidence="3">
    <location>
        <begin position="380"/>
        <end position="450"/>
    </location>
</feature>
<dbReference type="PANTHER" id="PTHR30158">
    <property type="entry name" value="ACRA/E-RELATED COMPONENT OF DRUG EFFLUX TRANSPORTER"/>
    <property type="match status" value="1"/>
</dbReference>
<dbReference type="Gene3D" id="2.40.30.170">
    <property type="match status" value="1"/>
</dbReference>
<keyword evidence="10" id="KW-1185">Reference proteome</keyword>
<dbReference type="OrthoDB" id="9816569at2"/>
<evidence type="ECO:0000259" key="8">
    <source>
        <dbReference type="Pfam" id="PF25967"/>
    </source>
</evidence>
<evidence type="ECO:0000313" key="10">
    <source>
        <dbReference type="Proteomes" id="UP000317835"/>
    </source>
</evidence>
<evidence type="ECO:0000313" key="9">
    <source>
        <dbReference type="EMBL" id="QDV34749.1"/>
    </source>
</evidence>
<dbReference type="Proteomes" id="UP000317835">
    <property type="component" value="Chromosome"/>
</dbReference>
<feature type="domain" description="Multidrug resistance protein MdtA-like beta-barrel" evidence="7">
    <location>
        <begin position="211"/>
        <end position="306"/>
    </location>
</feature>
<dbReference type="Gene3D" id="1.10.287.470">
    <property type="entry name" value="Helix hairpin bin"/>
    <property type="match status" value="1"/>
</dbReference>
<comment type="similarity">
    <text evidence="2">Belongs to the membrane fusion protein (MFP) (TC 8.A.1) family.</text>
</comment>
<evidence type="ECO:0000256" key="1">
    <source>
        <dbReference type="ARBA" id="ARBA00004196"/>
    </source>
</evidence>